<dbReference type="PANTHER" id="PTHR30580">
    <property type="entry name" value="PRIMOSOMAL PROTEIN N"/>
    <property type="match status" value="1"/>
</dbReference>
<reference evidence="5 6" key="1">
    <citation type="submission" date="2023-08" db="EMBL/GenBank/DDBJ databases">
        <authorList>
            <person name="Girao M."/>
            <person name="Carvalho M.F."/>
        </authorList>
    </citation>
    <scope>NUCLEOTIDE SEQUENCE [LARGE SCALE GENOMIC DNA]</scope>
    <source>
        <strain evidence="5 6">CC-R104</strain>
    </source>
</reference>
<evidence type="ECO:0000259" key="4">
    <source>
        <dbReference type="Pfam" id="PF17764"/>
    </source>
</evidence>
<evidence type="ECO:0000256" key="2">
    <source>
        <dbReference type="ARBA" id="ARBA00022840"/>
    </source>
</evidence>
<sequence>MAADQHAAEVDPVARILPLLPLPHLDREFDYLMPQELDADARPGVRVRERVAGRLVAGFLLSRIARSDQPGNLGRLARVVSPERVLTDEILALADEVATRYAGTRADVLRLAVPPRHARVEAEEPRGTEPPPPPEVDRTAWDRYRHGENFLDALVAGRAPRAAWQVLPGDDWPRRLAELAALVAAGGRAAVLVVPDQRDLDRVHTACVELAGADPVVGLAAGLGPAERYRRWLAALRGSAR</sequence>
<evidence type="ECO:0000256" key="1">
    <source>
        <dbReference type="ARBA" id="ARBA00022741"/>
    </source>
</evidence>
<dbReference type="Proteomes" id="UP001331936">
    <property type="component" value="Unassembled WGS sequence"/>
</dbReference>
<comment type="caution">
    <text evidence="5">The sequence shown here is derived from an EMBL/GenBank/DDBJ whole genome shotgun (WGS) entry which is preliminary data.</text>
</comment>
<protein>
    <submittedName>
        <fullName evidence="5">Primosome assembly protein PriA</fullName>
    </submittedName>
</protein>
<name>A0ABU7JVI6_9NOCA</name>
<dbReference type="InterPro" id="IPR041222">
    <property type="entry name" value="PriA_3primeBD"/>
</dbReference>
<dbReference type="Pfam" id="PF17764">
    <property type="entry name" value="PriA_3primeBD"/>
    <property type="match status" value="1"/>
</dbReference>
<keyword evidence="2" id="KW-0067">ATP-binding</keyword>
<dbReference type="PANTHER" id="PTHR30580:SF0">
    <property type="entry name" value="PRIMOSOMAL PROTEIN N"/>
    <property type="match status" value="1"/>
</dbReference>
<evidence type="ECO:0000256" key="3">
    <source>
        <dbReference type="ARBA" id="ARBA00023125"/>
    </source>
</evidence>
<proteinExistence type="predicted"/>
<evidence type="ECO:0000313" key="5">
    <source>
        <dbReference type="EMBL" id="MEE2034036.1"/>
    </source>
</evidence>
<evidence type="ECO:0000313" key="6">
    <source>
        <dbReference type="Proteomes" id="UP001331936"/>
    </source>
</evidence>
<keyword evidence="1" id="KW-0547">Nucleotide-binding</keyword>
<feature type="domain" description="Primosomal protein N' 3' DNA-binding" evidence="4">
    <location>
        <begin position="20"/>
        <end position="114"/>
    </location>
</feature>
<dbReference type="InterPro" id="IPR042115">
    <property type="entry name" value="PriA_3primeBD_sf"/>
</dbReference>
<accession>A0ABU7JVI6</accession>
<gene>
    <name evidence="5" type="ORF">Q8814_18270</name>
</gene>
<keyword evidence="3" id="KW-0238">DNA-binding</keyword>
<feature type="non-terminal residue" evidence="5">
    <location>
        <position position="241"/>
    </location>
</feature>
<organism evidence="5 6">
    <name type="scientific">Rhodococcus chondri</name>
    <dbReference type="NCBI Taxonomy" id="3065941"/>
    <lineage>
        <taxon>Bacteria</taxon>
        <taxon>Bacillati</taxon>
        <taxon>Actinomycetota</taxon>
        <taxon>Actinomycetes</taxon>
        <taxon>Mycobacteriales</taxon>
        <taxon>Nocardiaceae</taxon>
        <taxon>Rhodococcus</taxon>
    </lineage>
</organism>
<dbReference type="EMBL" id="JAUZMZ010000115">
    <property type="protein sequence ID" value="MEE2034036.1"/>
    <property type="molecule type" value="Genomic_DNA"/>
</dbReference>
<keyword evidence="6" id="KW-1185">Reference proteome</keyword>
<dbReference type="Gene3D" id="3.40.1440.60">
    <property type="entry name" value="PriA, 3(prime) DNA-binding domain"/>
    <property type="match status" value="1"/>
</dbReference>